<dbReference type="PANTHER" id="PTHR46210:SF1">
    <property type="entry name" value="FHA DOMAIN-CONTAINING PROTEIN"/>
    <property type="match status" value="1"/>
</dbReference>
<dbReference type="PROSITE" id="PS51292">
    <property type="entry name" value="ZF_RING_CH"/>
    <property type="match status" value="1"/>
</dbReference>
<dbReference type="SMART" id="SM00744">
    <property type="entry name" value="RINGv"/>
    <property type="match status" value="1"/>
</dbReference>
<dbReference type="eggNOG" id="ENOG502SB7G">
    <property type="taxonomic scope" value="Eukaryota"/>
</dbReference>
<dbReference type="SUPFAM" id="SSF57850">
    <property type="entry name" value="RING/U-box"/>
    <property type="match status" value="1"/>
</dbReference>
<name>L0B1T5_THEEQ</name>
<keyword evidence="3" id="KW-0862">Zinc</keyword>
<evidence type="ECO:0000259" key="5">
    <source>
        <dbReference type="PROSITE" id="PS50006"/>
    </source>
</evidence>
<dbReference type="PROSITE" id="PS50006">
    <property type="entry name" value="FHA_DOMAIN"/>
    <property type="match status" value="1"/>
</dbReference>
<keyword evidence="1" id="KW-0479">Metal-binding</keyword>
<evidence type="ECO:0000256" key="4">
    <source>
        <dbReference type="SAM" id="MobiDB-lite"/>
    </source>
</evidence>
<dbReference type="GO" id="GO:0008270">
    <property type="term" value="F:zinc ion binding"/>
    <property type="evidence" value="ECO:0007669"/>
    <property type="project" value="UniProtKB-KW"/>
</dbReference>
<dbReference type="VEuPathDB" id="PiroplasmaDB:BEWA_006200"/>
<accession>L0B1T5</accession>
<dbReference type="SMART" id="SM00240">
    <property type="entry name" value="FHA"/>
    <property type="match status" value="1"/>
</dbReference>
<dbReference type="CDD" id="cd00060">
    <property type="entry name" value="FHA"/>
    <property type="match status" value="1"/>
</dbReference>
<reference evidence="7 8" key="1">
    <citation type="journal article" date="2012" name="BMC Genomics">
        <title>Comparative genomic analysis and phylogenetic position of Theileria equi.</title>
        <authorList>
            <person name="Kappmeyer L.S."/>
            <person name="Thiagarajan M."/>
            <person name="Herndon D.R."/>
            <person name="Ramsay J.D."/>
            <person name="Caler E."/>
            <person name="Djikeng A."/>
            <person name="Gillespie J.J."/>
            <person name="Lau A.O."/>
            <person name="Roalson E.H."/>
            <person name="Silva J.C."/>
            <person name="Silva M.G."/>
            <person name="Suarez C.E."/>
            <person name="Ueti M.W."/>
            <person name="Nene V.M."/>
            <person name="Mealey R.H."/>
            <person name="Knowles D.P."/>
            <person name="Brayton K.A."/>
        </authorList>
    </citation>
    <scope>NUCLEOTIDE SEQUENCE [LARGE SCALE GENOMIC DNA]</scope>
    <source>
        <strain evidence="7 8">WA</strain>
    </source>
</reference>
<dbReference type="Pfam" id="PF12906">
    <property type="entry name" value="RINGv"/>
    <property type="match status" value="1"/>
</dbReference>
<protein>
    <recommendedName>
        <fullName evidence="9">FHA domain-containing protein</fullName>
    </recommendedName>
</protein>
<evidence type="ECO:0000259" key="6">
    <source>
        <dbReference type="PROSITE" id="PS51292"/>
    </source>
</evidence>
<dbReference type="Pfam" id="PF00498">
    <property type="entry name" value="FHA"/>
    <property type="match status" value="1"/>
</dbReference>
<dbReference type="STRING" id="1537102.L0B1T5"/>
<keyword evidence="2" id="KW-0863">Zinc-finger</keyword>
<organism evidence="7 8">
    <name type="scientific">Theileria equi strain WA</name>
    <dbReference type="NCBI Taxonomy" id="1537102"/>
    <lineage>
        <taxon>Eukaryota</taxon>
        <taxon>Sar</taxon>
        <taxon>Alveolata</taxon>
        <taxon>Apicomplexa</taxon>
        <taxon>Aconoidasida</taxon>
        <taxon>Piroplasmida</taxon>
        <taxon>Theileriidae</taxon>
        <taxon>Theileria</taxon>
    </lineage>
</organism>
<evidence type="ECO:0000256" key="3">
    <source>
        <dbReference type="ARBA" id="ARBA00022833"/>
    </source>
</evidence>
<dbReference type="InterPro" id="IPR000253">
    <property type="entry name" value="FHA_dom"/>
</dbReference>
<dbReference type="InterPro" id="IPR008984">
    <property type="entry name" value="SMAD_FHA_dom_sf"/>
</dbReference>
<evidence type="ECO:0000256" key="1">
    <source>
        <dbReference type="ARBA" id="ARBA00022723"/>
    </source>
</evidence>
<dbReference type="KEGG" id="beq:BEWA_006200"/>
<dbReference type="PANTHER" id="PTHR46210">
    <property type="entry name" value="FHA DOMAIN-CONTAINING PROTEIN"/>
    <property type="match status" value="1"/>
</dbReference>
<evidence type="ECO:0000313" key="8">
    <source>
        <dbReference type="Proteomes" id="UP000031512"/>
    </source>
</evidence>
<dbReference type="GeneID" id="15805421"/>
<feature type="compositionally biased region" description="Polar residues" evidence="4">
    <location>
        <begin position="173"/>
        <end position="184"/>
    </location>
</feature>
<evidence type="ECO:0000313" key="7">
    <source>
        <dbReference type="EMBL" id="AFZ81211.1"/>
    </source>
</evidence>
<dbReference type="CDD" id="cd16495">
    <property type="entry name" value="RING_CH-C4HC3_MARCH"/>
    <property type="match status" value="1"/>
</dbReference>
<evidence type="ECO:0000256" key="2">
    <source>
        <dbReference type="ARBA" id="ARBA00022771"/>
    </source>
</evidence>
<dbReference type="AlphaFoldDB" id="L0B1T5"/>
<feature type="domain" description="FHA" evidence="5">
    <location>
        <begin position="353"/>
        <end position="402"/>
    </location>
</feature>
<dbReference type="EMBL" id="CP001670">
    <property type="protein sequence ID" value="AFZ81211.1"/>
    <property type="molecule type" value="Genomic_DNA"/>
</dbReference>
<dbReference type="Gene3D" id="3.30.40.10">
    <property type="entry name" value="Zinc/RING finger domain, C3HC4 (zinc finger)"/>
    <property type="match status" value="1"/>
</dbReference>
<dbReference type="InterPro" id="IPR011016">
    <property type="entry name" value="Znf_RING-CH"/>
</dbReference>
<dbReference type="Proteomes" id="UP000031512">
    <property type="component" value="Chromosome 3"/>
</dbReference>
<dbReference type="RefSeq" id="XP_004830877.1">
    <property type="nucleotide sequence ID" value="XM_004830820.1"/>
</dbReference>
<feature type="domain" description="RING-CH-type" evidence="6">
    <location>
        <begin position="232"/>
        <end position="310"/>
    </location>
</feature>
<dbReference type="OrthoDB" id="264354at2759"/>
<keyword evidence="8" id="KW-1185">Reference proteome</keyword>
<evidence type="ECO:0008006" key="9">
    <source>
        <dbReference type="Google" id="ProtNLM"/>
    </source>
</evidence>
<dbReference type="Gene3D" id="2.60.200.20">
    <property type="match status" value="1"/>
</dbReference>
<proteinExistence type="predicted"/>
<gene>
    <name evidence="7" type="ORF">BEWA_006200</name>
</gene>
<dbReference type="SUPFAM" id="SSF49879">
    <property type="entry name" value="SMAD/FHA domain"/>
    <property type="match status" value="1"/>
</dbReference>
<feature type="region of interest" description="Disordered" evidence="4">
    <location>
        <begin position="171"/>
        <end position="191"/>
    </location>
</feature>
<sequence>MEKPGFVKYPADIAIRWLTYKNESGGLLDFEYKHFERQTINIRKGQHPDEMYLVNDAKTCKIFSSQSGALSFIRDNHGAEILAKITCEDSAVYVSLPDSSVFPNVREAYRLISDQAFRRVYGPFTVNVGLPVALNEGDEIKLGRVKLVVRHLAYNTKESISYLHNLINEETPESSSSIEDNTPSEPEKAYSQVNKDAEYDLKITKRSTETITCSDLPSTRTNVTQDNASFNENLLAGNTCRICLCDDDDASGPLITPCKCKGTLTYVHLACIRSWIKGRLNCYDGNGSPNVSYFWQKLHCELCGASYPSYINIDNKETEFVDIEQPNPPYAVLEPENSIDRGYFIVSLAKKDAIIGRGHDCDVRLTDISVSRLHSRLYFSNGHFIIEDKKSKFGTMIHNSTPIKSQVIPGAPICLKVGNGILCISMKKAWRPFALCCSGASSEGARFIV</sequence>
<dbReference type="InterPro" id="IPR013083">
    <property type="entry name" value="Znf_RING/FYVE/PHD"/>
</dbReference>